<feature type="region of interest" description="Disordered" evidence="1">
    <location>
        <begin position="1"/>
        <end position="42"/>
    </location>
</feature>
<reference evidence="2" key="1">
    <citation type="submission" date="2015-04" db="EMBL/GenBank/DDBJ databases">
        <authorList>
            <person name="Syromyatnikov M.Y."/>
            <person name="Popov V.N."/>
        </authorList>
    </citation>
    <scope>NUCLEOTIDE SEQUENCE</scope>
    <source>
        <strain evidence="2">MO-1</strain>
    </source>
</reference>
<dbReference type="EMBL" id="LO017727">
    <property type="protein sequence ID" value="CRH06425.1"/>
    <property type="molecule type" value="Genomic_DNA"/>
</dbReference>
<proteinExistence type="predicted"/>
<evidence type="ECO:0000313" key="2">
    <source>
        <dbReference type="EMBL" id="CRH06425.1"/>
    </source>
</evidence>
<name>A0A1S7LHK8_MAGMO</name>
<protein>
    <submittedName>
        <fullName evidence="2">Uncharacterized protein</fullName>
    </submittedName>
</protein>
<evidence type="ECO:0000256" key="1">
    <source>
        <dbReference type="SAM" id="MobiDB-lite"/>
    </source>
</evidence>
<dbReference type="AlphaFoldDB" id="A0A1S7LHK8"/>
<organism evidence="2">
    <name type="scientific">Magnetococcus massalia (strain MO-1)</name>
    <dbReference type="NCBI Taxonomy" id="451514"/>
    <lineage>
        <taxon>Bacteria</taxon>
        <taxon>Pseudomonadati</taxon>
        <taxon>Pseudomonadota</taxon>
        <taxon>Magnetococcia</taxon>
        <taxon>Magnetococcales</taxon>
        <taxon>Magnetococcaceae</taxon>
        <taxon>Magnetococcus</taxon>
    </lineage>
</organism>
<accession>A0A1S7LHK8</accession>
<sequence>MKKRTRKLPERAPDPQDDATLGIMPTPLPTGTAPEPEPEPEVIHRPPAALQLQLLLTEPLTLTPELLQQALGQSLPAQLFKVEKAAGGVITLRCFGRLYRLSCHAQGVAKERFEHVLMLGPGGEVLQQVIDTHPAHWDLLQLEGGQGSGMGEALMGSMQLMHLSAFLCQGLEGKVHPHGVLWNTSDMVTGWGHFLELVNDTFVGMKKQKVGDESAAEHLPANLWVGLHAQDKTEGGWCRTQGLEQFTGYELEMTIPNWDYQQVAAYLMMAVRYLYQNGQIRVGEYVGLSEELVKYFMMQPRKSSPDEAKLFAMEPSPAGQTGAGGR</sequence>
<gene>
    <name evidence="2" type="ORF">MAGMO_2263</name>
</gene>